<sequence>MAKPLEHLAAFAVILFFIPFRVSVAGVNLYLADLLGIIAIGLLAIATLRGQLLHSTIKASGFIVVFVIYIVLCGLINNVPSKLILIEMVQWLSIAAFLGVLHQKNLLASPRFLSLVALYAFGGAIYTALWHLSHPEFNDFKHLENTKYFFGFCFAMLYVMRHQIRFSHLFLGIAFVMLLMSGERKAMIGVVAVLIADYLFCRPLNARQQQNIQTMLVFALAAISLSVLSAWLTWGTQPLLDAIEFNRYDILFADQEEAQWDSELWRKLLLANGFELFLSHPWLGVGPKMLPDYLEPLFLNPNLAIYTHNFVLDVAIEYGTVGLFILIGGFLIGARKLYRQRAQNPVAFLLSVYILAMVLFVAVNSTIMLMFLLPFFVNTRVETLSPVAPRATFIKASVTVHRRHAKEKS</sequence>
<dbReference type="STRING" id="294935.ATN88_13300"/>
<reference evidence="7 8" key="1">
    <citation type="submission" date="2015-11" db="EMBL/GenBank/DDBJ databases">
        <title>Genomic Taxonomy of the Vibrionaceae.</title>
        <authorList>
            <person name="Gomez-Gil B."/>
            <person name="Enciso-Ibarra J."/>
        </authorList>
    </citation>
    <scope>NUCLEOTIDE SEQUENCE [LARGE SCALE GENOMIC DNA]</scope>
    <source>
        <strain evidence="7 8">CAIM 912</strain>
    </source>
</reference>
<keyword evidence="3 5" id="KW-1133">Transmembrane helix</keyword>
<evidence type="ECO:0000256" key="3">
    <source>
        <dbReference type="ARBA" id="ARBA00022989"/>
    </source>
</evidence>
<feature type="transmembrane region" description="Helical" evidence="5">
    <location>
        <begin position="165"/>
        <end position="180"/>
    </location>
</feature>
<keyword evidence="4 5" id="KW-0472">Membrane</keyword>
<dbReference type="Pfam" id="PF04932">
    <property type="entry name" value="Wzy_C"/>
    <property type="match status" value="1"/>
</dbReference>
<feature type="transmembrane region" description="Helical" evidence="5">
    <location>
        <begin position="59"/>
        <end position="77"/>
    </location>
</feature>
<dbReference type="InterPro" id="IPR007016">
    <property type="entry name" value="O-antigen_ligase-rel_domated"/>
</dbReference>
<gene>
    <name evidence="7" type="ORF">ATN88_13300</name>
</gene>
<dbReference type="InterPro" id="IPR051533">
    <property type="entry name" value="WaaL-like"/>
</dbReference>
<evidence type="ECO:0000256" key="4">
    <source>
        <dbReference type="ARBA" id="ARBA00023136"/>
    </source>
</evidence>
<feature type="transmembrane region" description="Helical" evidence="5">
    <location>
        <begin position="216"/>
        <end position="234"/>
    </location>
</feature>
<evidence type="ECO:0000259" key="6">
    <source>
        <dbReference type="Pfam" id="PF04932"/>
    </source>
</evidence>
<name>A0A135I3L3_9GAMM</name>
<dbReference type="EMBL" id="LNTY01000058">
    <property type="protein sequence ID" value="KXF80015.1"/>
    <property type="molecule type" value="Genomic_DNA"/>
</dbReference>
<comment type="caution">
    <text evidence="7">The sequence shown here is derived from an EMBL/GenBank/DDBJ whole genome shotgun (WGS) entry which is preliminary data.</text>
</comment>
<feature type="transmembrane region" description="Helical" evidence="5">
    <location>
        <begin position="113"/>
        <end position="133"/>
    </location>
</feature>
<dbReference type="GO" id="GO:0016020">
    <property type="term" value="C:membrane"/>
    <property type="evidence" value="ECO:0007669"/>
    <property type="project" value="UniProtKB-SubCell"/>
</dbReference>
<evidence type="ECO:0000256" key="1">
    <source>
        <dbReference type="ARBA" id="ARBA00004141"/>
    </source>
</evidence>
<evidence type="ECO:0000256" key="5">
    <source>
        <dbReference type="SAM" id="Phobius"/>
    </source>
</evidence>
<feature type="transmembrane region" description="Helical" evidence="5">
    <location>
        <begin position="315"/>
        <end position="334"/>
    </location>
</feature>
<feature type="transmembrane region" description="Helical" evidence="5">
    <location>
        <begin position="83"/>
        <end position="101"/>
    </location>
</feature>
<evidence type="ECO:0000313" key="7">
    <source>
        <dbReference type="EMBL" id="KXF80015.1"/>
    </source>
</evidence>
<evidence type="ECO:0000313" key="8">
    <source>
        <dbReference type="Proteomes" id="UP000070529"/>
    </source>
</evidence>
<accession>A0A135I3L3</accession>
<protein>
    <submittedName>
        <fullName evidence="7">Capsular biosynthesis protein CpsG</fullName>
    </submittedName>
</protein>
<comment type="subcellular location">
    <subcellularLocation>
        <location evidence="1">Membrane</location>
        <topology evidence="1">Multi-pass membrane protein</topology>
    </subcellularLocation>
</comment>
<dbReference type="AlphaFoldDB" id="A0A135I3L3"/>
<dbReference type="PANTHER" id="PTHR37422">
    <property type="entry name" value="TEICHURONIC ACID BIOSYNTHESIS PROTEIN TUAE"/>
    <property type="match status" value="1"/>
</dbReference>
<dbReference type="RefSeq" id="WP_067419658.1">
    <property type="nucleotide sequence ID" value="NZ_LNTY01000058.1"/>
</dbReference>
<dbReference type="PANTHER" id="PTHR37422:SF13">
    <property type="entry name" value="LIPOPOLYSACCHARIDE BIOSYNTHESIS PROTEIN PA4999-RELATED"/>
    <property type="match status" value="1"/>
</dbReference>
<evidence type="ECO:0000256" key="2">
    <source>
        <dbReference type="ARBA" id="ARBA00022692"/>
    </source>
</evidence>
<keyword evidence="8" id="KW-1185">Reference proteome</keyword>
<keyword evidence="2 5" id="KW-0812">Transmembrane</keyword>
<proteinExistence type="predicted"/>
<feature type="transmembrane region" description="Helical" evidence="5">
    <location>
        <begin position="34"/>
        <end position="52"/>
    </location>
</feature>
<feature type="transmembrane region" description="Helical" evidence="5">
    <location>
        <begin position="346"/>
        <end position="377"/>
    </location>
</feature>
<dbReference type="OrthoDB" id="5900671at2"/>
<organism evidence="7 8">
    <name type="scientific">Enterovibrio coralii</name>
    <dbReference type="NCBI Taxonomy" id="294935"/>
    <lineage>
        <taxon>Bacteria</taxon>
        <taxon>Pseudomonadati</taxon>
        <taxon>Pseudomonadota</taxon>
        <taxon>Gammaproteobacteria</taxon>
        <taxon>Vibrionales</taxon>
        <taxon>Vibrionaceae</taxon>
        <taxon>Enterovibrio</taxon>
    </lineage>
</organism>
<feature type="domain" description="O-antigen ligase-related" evidence="6">
    <location>
        <begin position="170"/>
        <end position="327"/>
    </location>
</feature>
<dbReference type="Proteomes" id="UP000070529">
    <property type="component" value="Unassembled WGS sequence"/>
</dbReference>